<accession>A0ACD3ACJ7</accession>
<protein>
    <submittedName>
        <fullName evidence="1">Uncharacterized protein</fullName>
    </submittedName>
</protein>
<proteinExistence type="predicted"/>
<evidence type="ECO:0000313" key="2">
    <source>
        <dbReference type="Proteomes" id="UP000308600"/>
    </source>
</evidence>
<reference evidence="1 2" key="1">
    <citation type="journal article" date="2019" name="Nat. Ecol. Evol.">
        <title>Megaphylogeny resolves global patterns of mushroom evolution.</title>
        <authorList>
            <person name="Varga T."/>
            <person name="Krizsan K."/>
            <person name="Foldi C."/>
            <person name="Dima B."/>
            <person name="Sanchez-Garcia M."/>
            <person name="Sanchez-Ramirez S."/>
            <person name="Szollosi G.J."/>
            <person name="Szarkandi J.G."/>
            <person name="Papp V."/>
            <person name="Albert L."/>
            <person name="Andreopoulos W."/>
            <person name="Angelini C."/>
            <person name="Antonin V."/>
            <person name="Barry K.W."/>
            <person name="Bougher N.L."/>
            <person name="Buchanan P."/>
            <person name="Buyck B."/>
            <person name="Bense V."/>
            <person name="Catcheside P."/>
            <person name="Chovatia M."/>
            <person name="Cooper J."/>
            <person name="Damon W."/>
            <person name="Desjardin D."/>
            <person name="Finy P."/>
            <person name="Geml J."/>
            <person name="Haridas S."/>
            <person name="Hughes K."/>
            <person name="Justo A."/>
            <person name="Karasinski D."/>
            <person name="Kautmanova I."/>
            <person name="Kiss B."/>
            <person name="Kocsube S."/>
            <person name="Kotiranta H."/>
            <person name="LaButti K.M."/>
            <person name="Lechner B.E."/>
            <person name="Liimatainen K."/>
            <person name="Lipzen A."/>
            <person name="Lukacs Z."/>
            <person name="Mihaltcheva S."/>
            <person name="Morgado L.N."/>
            <person name="Niskanen T."/>
            <person name="Noordeloos M.E."/>
            <person name="Ohm R.A."/>
            <person name="Ortiz-Santana B."/>
            <person name="Ovrebo C."/>
            <person name="Racz N."/>
            <person name="Riley R."/>
            <person name="Savchenko A."/>
            <person name="Shiryaev A."/>
            <person name="Soop K."/>
            <person name="Spirin V."/>
            <person name="Szebenyi C."/>
            <person name="Tomsovsky M."/>
            <person name="Tulloss R.E."/>
            <person name="Uehling J."/>
            <person name="Grigoriev I.V."/>
            <person name="Vagvolgyi C."/>
            <person name="Papp T."/>
            <person name="Martin F.M."/>
            <person name="Miettinen O."/>
            <person name="Hibbett D.S."/>
            <person name="Nagy L.G."/>
        </authorList>
    </citation>
    <scope>NUCLEOTIDE SEQUENCE [LARGE SCALE GENOMIC DNA]</scope>
    <source>
        <strain evidence="1 2">NL-1719</strain>
    </source>
</reference>
<sequence>MPSLRRIASSPAVRRYPACLSATSSTGSSSAARLQQRHGFRRSSDSEVSTRRVLADLEWWKVVDGQCDSYSSQQEDQNVGQDLDDQPGHRLVMDALYNGAGVVNIGSSSNVLDGGDAFDAATPNSLVGTSPEAPSAWTSTFVEPVQTEQVPTASRSPRTPIRRYNTEPSLFMSSAESTPESASPMMEDSRFAFSDFELGAELVIPEWTPPEFELEQKKDAPSLFFGAYEYPQSVPFDDTFGPYHDYAISPFSLNASDVFGFNQGF</sequence>
<evidence type="ECO:0000313" key="1">
    <source>
        <dbReference type="EMBL" id="TFK63236.1"/>
    </source>
</evidence>
<organism evidence="1 2">
    <name type="scientific">Pluteus cervinus</name>
    <dbReference type="NCBI Taxonomy" id="181527"/>
    <lineage>
        <taxon>Eukaryota</taxon>
        <taxon>Fungi</taxon>
        <taxon>Dikarya</taxon>
        <taxon>Basidiomycota</taxon>
        <taxon>Agaricomycotina</taxon>
        <taxon>Agaricomycetes</taxon>
        <taxon>Agaricomycetidae</taxon>
        <taxon>Agaricales</taxon>
        <taxon>Pluteineae</taxon>
        <taxon>Pluteaceae</taxon>
        <taxon>Pluteus</taxon>
    </lineage>
</organism>
<dbReference type="EMBL" id="ML208533">
    <property type="protein sequence ID" value="TFK63236.1"/>
    <property type="molecule type" value="Genomic_DNA"/>
</dbReference>
<name>A0ACD3ACJ7_9AGAR</name>
<keyword evidence="2" id="KW-1185">Reference proteome</keyword>
<gene>
    <name evidence="1" type="ORF">BDN72DRAFT_862261</name>
</gene>
<dbReference type="Proteomes" id="UP000308600">
    <property type="component" value="Unassembled WGS sequence"/>
</dbReference>